<keyword evidence="2" id="KW-1185">Reference proteome</keyword>
<evidence type="ECO:0000313" key="2">
    <source>
        <dbReference type="Proteomes" id="UP000821865"/>
    </source>
</evidence>
<reference evidence="1" key="1">
    <citation type="submission" date="2020-05" db="EMBL/GenBank/DDBJ databases">
        <title>Large-scale comparative analyses of tick genomes elucidate their genetic diversity and vector capacities.</title>
        <authorList>
            <person name="Jia N."/>
            <person name="Wang J."/>
            <person name="Shi W."/>
            <person name="Du L."/>
            <person name="Sun Y."/>
            <person name="Zhan W."/>
            <person name="Jiang J."/>
            <person name="Wang Q."/>
            <person name="Zhang B."/>
            <person name="Ji P."/>
            <person name="Sakyi L.B."/>
            <person name="Cui X."/>
            <person name="Yuan T."/>
            <person name="Jiang B."/>
            <person name="Yang W."/>
            <person name="Lam T.T.-Y."/>
            <person name="Chang Q."/>
            <person name="Ding S."/>
            <person name="Wang X."/>
            <person name="Zhu J."/>
            <person name="Ruan X."/>
            <person name="Zhao L."/>
            <person name="Wei J."/>
            <person name="Que T."/>
            <person name="Du C."/>
            <person name="Cheng J."/>
            <person name="Dai P."/>
            <person name="Han X."/>
            <person name="Huang E."/>
            <person name="Gao Y."/>
            <person name="Liu J."/>
            <person name="Shao H."/>
            <person name="Ye R."/>
            <person name="Li L."/>
            <person name="Wei W."/>
            <person name="Wang X."/>
            <person name="Wang C."/>
            <person name="Yang T."/>
            <person name="Huo Q."/>
            <person name="Li W."/>
            <person name="Guo W."/>
            <person name="Chen H."/>
            <person name="Zhou L."/>
            <person name="Ni X."/>
            <person name="Tian J."/>
            <person name="Zhou Y."/>
            <person name="Sheng Y."/>
            <person name="Liu T."/>
            <person name="Pan Y."/>
            <person name="Xia L."/>
            <person name="Li J."/>
            <person name="Zhao F."/>
            <person name="Cao W."/>
        </authorList>
    </citation>
    <scope>NUCLEOTIDE SEQUENCE</scope>
    <source>
        <strain evidence="1">Dsil-2018</strain>
    </source>
</reference>
<comment type="caution">
    <text evidence="1">The sequence shown here is derived from an EMBL/GenBank/DDBJ whole genome shotgun (WGS) entry which is preliminary data.</text>
</comment>
<proteinExistence type="predicted"/>
<name>A0ACB8D722_DERSI</name>
<sequence length="272" mass="30136">MAATRGLQLVRALSTTPRHLSSGSFAQSHATVVTSRRTSMGCRRHGAARYCSQPRTGAVRLSYTLHESDDVATASTLPPIVALEGLFGRRENLTAVFAVDLRNHGDSPHTDDMNYALVSADLELFLHDRGLSRAAFVGHSLGGRVAMKLAVTKKPYVRSFLLSNLRKGPRTYEWQLNLKAIGQNLQILGDPHYLNSKISHVEALFISADESIYITAQDLKVIKQTFPKARVVTVKDANHWVHNCKTEEFVDLVRDFMTARRPEALVKSLSTA</sequence>
<accession>A0ACB8D722</accession>
<evidence type="ECO:0000313" key="1">
    <source>
        <dbReference type="EMBL" id="KAH7960118.1"/>
    </source>
</evidence>
<dbReference type="EMBL" id="CM023472">
    <property type="protein sequence ID" value="KAH7960118.1"/>
    <property type="molecule type" value="Genomic_DNA"/>
</dbReference>
<gene>
    <name evidence="1" type="ORF">HPB49_017045</name>
</gene>
<protein>
    <submittedName>
        <fullName evidence="1">Uncharacterized protein</fullName>
    </submittedName>
</protein>
<dbReference type="Proteomes" id="UP000821865">
    <property type="component" value="Chromosome 3"/>
</dbReference>
<organism evidence="1 2">
    <name type="scientific">Dermacentor silvarum</name>
    <name type="common">Tick</name>
    <dbReference type="NCBI Taxonomy" id="543639"/>
    <lineage>
        <taxon>Eukaryota</taxon>
        <taxon>Metazoa</taxon>
        <taxon>Ecdysozoa</taxon>
        <taxon>Arthropoda</taxon>
        <taxon>Chelicerata</taxon>
        <taxon>Arachnida</taxon>
        <taxon>Acari</taxon>
        <taxon>Parasitiformes</taxon>
        <taxon>Ixodida</taxon>
        <taxon>Ixodoidea</taxon>
        <taxon>Ixodidae</taxon>
        <taxon>Rhipicephalinae</taxon>
        <taxon>Dermacentor</taxon>
    </lineage>
</organism>